<feature type="region of interest" description="Disordered" evidence="1">
    <location>
        <begin position="118"/>
        <end position="137"/>
    </location>
</feature>
<dbReference type="PANTHER" id="PTHR36038">
    <property type="entry name" value="OS06G0102750 PROTEIN"/>
    <property type="match status" value="1"/>
</dbReference>
<dbReference type="EMBL" id="LR999453">
    <property type="protein sequence ID" value="CAE5971381.1"/>
    <property type="molecule type" value="Genomic_DNA"/>
</dbReference>
<dbReference type="PANTHER" id="PTHR36038:SF3">
    <property type="entry name" value="OVATE FAMILY PROTEIN"/>
    <property type="match status" value="1"/>
</dbReference>
<evidence type="ECO:0000256" key="1">
    <source>
        <dbReference type="SAM" id="MobiDB-lite"/>
    </source>
</evidence>
<proteinExistence type="predicted"/>
<name>A0A8S1ZY32_ARAAE</name>
<feature type="compositionally biased region" description="Basic and acidic residues" evidence="1">
    <location>
        <begin position="118"/>
        <end position="135"/>
    </location>
</feature>
<dbReference type="AlphaFoldDB" id="A0A8S1ZY32"/>
<gene>
    <name evidence="2" type="ORF">AARE701A_LOCUS8092</name>
</gene>
<reference evidence="2" key="1">
    <citation type="submission" date="2021-01" db="EMBL/GenBank/DDBJ databases">
        <authorList>
            <person name="Bezrukov I."/>
        </authorList>
    </citation>
    <scope>NUCLEOTIDE SEQUENCE</scope>
</reference>
<feature type="compositionally biased region" description="Basic residues" evidence="1">
    <location>
        <begin position="36"/>
        <end position="47"/>
    </location>
</feature>
<evidence type="ECO:0000313" key="3">
    <source>
        <dbReference type="Proteomes" id="UP000682877"/>
    </source>
</evidence>
<organism evidence="2 3">
    <name type="scientific">Arabidopsis arenosa</name>
    <name type="common">Sand rock-cress</name>
    <name type="synonym">Cardaminopsis arenosa</name>
    <dbReference type="NCBI Taxonomy" id="38785"/>
    <lineage>
        <taxon>Eukaryota</taxon>
        <taxon>Viridiplantae</taxon>
        <taxon>Streptophyta</taxon>
        <taxon>Embryophyta</taxon>
        <taxon>Tracheophyta</taxon>
        <taxon>Spermatophyta</taxon>
        <taxon>Magnoliopsida</taxon>
        <taxon>eudicotyledons</taxon>
        <taxon>Gunneridae</taxon>
        <taxon>Pentapetalae</taxon>
        <taxon>rosids</taxon>
        <taxon>malvids</taxon>
        <taxon>Brassicales</taxon>
        <taxon>Brassicaceae</taxon>
        <taxon>Camelineae</taxon>
        <taxon>Arabidopsis</taxon>
    </lineage>
</organism>
<keyword evidence="3" id="KW-1185">Reference proteome</keyword>
<feature type="region of interest" description="Disordered" evidence="1">
    <location>
        <begin position="27"/>
        <end position="47"/>
    </location>
</feature>
<protein>
    <submittedName>
        <fullName evidence="2">Uncharacterized protein</fullName>
    </submittedName>
</protein>
<sequence>MEIFQWLFKLGRSEPSSINCTDHEPTTTLTNCTDHRTRRSSTRGSKHKNQRSYRGIWLWCRKDVAKACFSSTLTLRRLNSFRRGHLLRSMAKIKAQGGEEQVTSTRFDLKKAIKVFKPEKQDETNKEKSKSEQSKGKATLLRMKELIKWAAAAKSDKAVKFFTPKIMMELRNRRKLKIVREVNEEESTKRMSSVSANISLRWESSESCTTISSSDHISIVSSPAILVSLSPTSLHRCRSRKYNWITTDSECVVDEDNDKDNQLILIARQFLKELIWVKVKFHL</sequence>
<evidence type="ECO:0000313" key="2">
    <source>
        <dbReference type="EMBL" id="CAE5971381.1"/>
    </source>
</evidence>
<dbReference type="Proteomes" id="UP000682877">
    <property type="component" value="Chromosome 3"/>
</dbReference>
<accession>A0A8S1ZY32</accession>